<evidence type="ECO:0000313" key="6">
    <source>
        <dbReference type="EMBL" id="MFD1914397.1"/>
    </source>
</evidence>
<evidence type="ECO:0000259" key="5">
    <source>
        <dbReference type="Pfam" id="PF09084"/>
    </source>
</evidence>
<evidence type="ECO:0000256" key="3">
    <source>
        <dbReference type="ARBA" id="ARBA00022729"/>
    </source>
</evidence>
<feature type="domain" description="SsuA/THI5-like" evidence="5">
    <location>
        <begin position="59"/>
        <end position="252"/>
    </location>
</feature>
<reference evidence="7" key="1">
    <citation type="journal article" date="2019" name="Int. J. Syst. Evol. Microbiol.">
        <title>The Global Catalogue of Microorganisms (GCM) 10K type strain sequencing project: providing services to taxonomists for standard genome sequencing and annotation.</title>
        <authorList>
            <consortium name="The Broad Institute Genomics Platform"/>
            <consortium name="The Broad Institute Genome Sequencing Center for Infectious Disease"/>
            <person name="Wu L."/>
            <person name="Ma J."/>
        </authorList>
    </citation>
    <scope>NUCLEOTIDE SEQUENCE [LARGE SCALE GENOMIC DNA]</scope>
    <source>
        <strain evidence="7">CGMCC 4.7242</strain>
    </source>
</reference>
<keyword evidence="3 4" id="KW-0732">Signal</keyword>
<protein>
    <submittedName>
        <fullName evidence="6">ABC transporter substrate-binding protein</fullName>
    </submittedName>
</protein>
<evidence type="ECO:0000256" key="2">
    <source>
        <dbReference type="ARBA" id="ARBA00010742"/>
    </source>
</evidence>
<keyword evidence="7" id="KW-1185">Reference proteome</keyword>
<name>A0ABW4SBH3_9RHOB</name>
<dbReference type="EMBL" id="JBHUGH010000037">
    <property type="protein sequence ID" value="MFD1914397.1"/>
    <property type="molecule type" value="Genomic_DNA"/>
</dbReference>
<evidence type="ECO:0000256" key="1">
    <source>
        <dbReference type="ARBA" id="ARBA00004418"/>
    </source>
</evidence>
<dbReference type="PANTHER" id="PTHR30024">
    <property type="entry name" value="ALIPHATIC SULFONATES-BINDING PROTEIN-RELATED"/>
    <property type="match status" value="1"/>
</dbReference>
<comment type="subcellular location">
    <subcellularLocation>
        <location evidence="1">Periplasm</location>
    </subcellularLocation>
</comment>
<proteinExistence type="inferred from homology"/>
<accession>A0ABW4SBH3</accession>
<evidence type="ECO:0000256" key="4">
    <source>
        <dbReference type="SAM" id="SignalP"/>
    </source>
</evidence>
<dbReference type="SUPFAM" id="SSF53850">
    <property type="entry name" value="Periplasmic binding protein-like II"/>
    <property type="match status" value="1"/>
</dbReference>
<comment type="similarity">
    <text evidence="2">Belongs to the bacterial solute-binding protein SsuA/TauA family.</text>
</comment>
<feature type="chain" id="PRO_5046715458" evidence="4">
    <location>
        <begin position="38"/>
        <end position="354"/>
    </location>
</feature>
<dbReference type="Gene3D" id="3.40.190.10">
    <property type="entry name" value="Periplasmic binding protein-like II"/>
    <property type="match status" value="2"/>
</dbReference>
<dbReference type="PANTHER" id="PTHR30024:SF47">
    <property type="entry name" value="TAURINE-BINDING PERIPLASMIC PROTEIN"/>
    <property type="match status" value="1"/>
</dbReference>
<gene>
    <name evidence="6" type="ORF">ACFSGJ_19520</name>
</gene>
<sequence length="354" mass="37253">MKVSQLLPVTAQGLAPFLARALAPVLALAVLASPALADPFRLIVTDLETPLVPNSVMDLALQEGYFDRAGVEVELVRVQQTPLALAALQAGEGEMANISVDALLQVIARGGADLRAVTSPNKSLPYLIAAAPTVQGVEGLAGTRFGVGRLGSLDHSLSMLVLGAAGIEPEGLDIVTLGQPNVRAQALLAGQIDATTMSIGTLLAMPDPDAVQVLIDVDAYYAAAPVVMKVNAVPAAVLETRGDEVEAVIEALVLASRDYAADGALWAEAMARARPDVDRADLDQLATTYAASWSVNGGLQRQELEHTMEWLAGTEDFADLEVPPMSQWLDFAPLDHVLARIGIADDMDMDVHSR</sequence>
<dbReference type="InterPro" id="IPR015168">
    <property type="entry name" value="SsuA/THI5"/>
</dbReference>
<organism evidence="6 7">
    <name type="scientific">Halodurantibacterium flavum</name>
    <dbReference type="NCBI Taxonomy" id="1382802"/>
    <lineage>
        <taxon>Bacteria</taxon>
        <taxon>Pseudomonadati</taxon>
        <taxon>Pseudomonadota</taxon>
        <taxon>Alphaproteobacteria</taxon>
        <taxon>Rhodobacterales</taxon>
        <taxon>Paracoccaceae</taxon>
        <taxon>Halodurantibacterium</taxon>
    </lineage>
</organism>
<dbReference type="RefSeq" id="WP_390265726.1">
    <property type="nucleotide sequence ID" value="NZ_JBHUGH010000037.1"/>
</dbReference>
<evidence type="ECO:0000313" key="7">
    <source>
        <dbReference type="Proteomes" id="UP001597353"/>
    </source>
</evidence>
<feature type="signal peptide" evidence="4">
    <location>
        <begin position="1"/>
        <end position="37"/>
    </location>
</feature>
<dbReference type="Pfam" id="PF09084">
    <property type="entry name" value="NMT1"/>
    <property type="match status" value="1"/>
</dbReference>
<comment type="caution">
    <text evidence="6">The sequence shown here is derived from an EMBL/GenBank/DDBJ whole genome shotgun (WGS) entry which is preliminary data.</text>
</comment>
<dbReference type="Proteomes" id="UP001597353">
    <property type="component" value="Unassembled WGS sequence"/>
</dbReference>